<reference evidence="1 2" key="1">
    <citation type="submission" date="2024-06" db="EMBL/GenBank/DDBJ databases">
        <title>Genomics of switchgrass bacterial isolates.</title>
        <authorList>
            <person name="Shade A."/>
        </authorList>
    </citation>
    <scope>NUCLEOTIDE SEQUENCE [LARGE SCALE GENOMIC DNA]</scope>
    <source>
        <strain evidence="1 2">PvP084</strain>
    </source>
</reference>
<evidence type="ECO:0000313" key="1">
    <source>
        <dbReference type="EMBL" id="MET3863116.1"/>
    </source>
</evidence>
<dbReference type="EMBL" id="JBEPNW010000002">
    <property type="protein sequence ID" value="MET3863116.1"/>
    <property type="molecule type" value="Genomic_DNA"/>
</dbReference>
<dbReference type="Proteomes" id="UP001549119">
    <property type="component" value="Unassembled WGS sequence"/>
</dbReference>
<name>A0ABV2N9F4_9HYPH</name>
<gene>
    <name evidence="1" type="ORF">ABIC20_000425</name>
</gene>
<evidence type="ECO:0000313" key="2">
    <source>
        <dbReference type="Proteomes" id="UP001549119"/>
    </source>
</evidence>
<proteinExistence type="predicted"/>
<keyword evidence="2" id="KW-1185">Reference proteome</keyword>
<accession>A0ABV2N9F4</accession>
<comment type="caution">
    <text evidence="1">The sequence shown here is derived from an EMBL/GenBank/DDBJ whole genome shotgun (WGS) entry which is preliminary data.</text>
</comment>
<organism evidence="1 2">
    <name type="scientific">Methylobacterium radiotolerans</name>
    <dbReference type="NCBI Taxonomy" id="31998"/>
    <lineage>
        <taxon>Bacteria</taxon>
        <taxon>Pseudomonadati</taxon>
        <taxon>Pseudomonadota</taxon>
        <taxon>Alphaproteobacteria</taxon>
        <taxon>Hyphomicrobiales</taxon>
        <taxon>Methylobacteriaceae</taxon>
        <taxon>Methylobacterium</taxon>
    </lineage>
</organism>
<sequence length="66" mass="7338">MVRPQLSDEPTSYRAECAGRRLPIRTVVALLCRGELVPLRRGWSLCVRLRARDPQPLQAGGNGRPA</sequence>
<protein>
    <submittedName>
        <fullName evidence="1">Uncharacterized protein</fullName>
    </submittedName>
</protein>